<proteinExistence type="predicted"/>
<name>A0ABV5FZ31_9MICC</name>
<feature type="region of interest" description="Disordered" evidence="1">
    <location>
        <begin position="1"/>
        <end position="58"/>
    </location>
</feature>
<gene>
    <name evidence="2" type="ORF">ACFFX0_10860</name>
</gene>
<sequence length="58" mass="6284">MLWLDAERRTGEGLPSAEPLPEPLTESNGKKKAPVPPSTQNAHGRRPGGQLSINARLR</sequence>
<evidence type="ECO:0000256" key="1">
    <source>
        <dbReference type="SAM" id="MobiDB-lite"/>
    </source>
</evidence>
<keyword evidence="3" id="KW-1185">Reference proteome</keyword>
<evidence type="ECO:0000313" key="3">
    <source>
        <dbReference type="Proteomes" id="UP001589575"/>
    </source>
</evidence>
<evidence type="ECO:0000313" key="2">
    <source>
        <dbReference type="EMBL" id="MFB9071674.1"/>
    </source>
</evidence>
<protein>
    <recommendedName>
        <fullName evidence="4">Transposase</fullName>
    </recommendedName>
</protein>
<accession>A0ABV5FZ31</accession>
<dbReference type="Proteomes" id="UP001589575">
    <property type="component" value="Unassembled WGS sequence"/>
</dbReference>
<organism evidence="2 3">
    <name type="scientific">Citricoccus parietis</name>
    <dbReference type="NCBI Taxonomy" id="592307"/>
    <lineage>
        <taxon>Bacteria</taxon>
        <taxon>Bacillati</taxon>
        <taxon>Actinomycetota</taxon>
        <taxon>Actinomycetes</taxon>
        <taxon>Micrococcales</taxon>
        <taxon>Micrococcaceae</taxon>
        <taxon>Citricoccus</taxon>
    </lineage>
</organism>
<evidence type="ECO:0008006" key="4">
    <source>
        <dbReference type="Google" id="ProtNLM"/>
    </source>
</evidence>
<comment type="caution">
    <text evidence="2">The sequence shown here is derived from an EMBL/GenBank/DDBJ whole genome shotgun (WGS) entry which is preliminary data.</text>
</comment>
<dbReference type="EMBL" id="JBHMFI010000001">
    <property type="protein sequence ID" value="MFB9071674.1"/>
    <property type="molecule type" value="Genomic_DNA"/>
</dbReference>
<feature type="compositionally biased region" description="Basic and acidic residues" evidence="1">
    <location>
        <begin position="1"/>
        <end position="11"/>
    </location>
</feature>
<reference evidence="2 3" key="1">
    <citation type="submission" date="2024-09" db="EMBL/GenBank/DDBJ databases">
        <authorList>
            <person name="Sun Q."/>
            <person name="Mori K."/>
        </authorList>
    </citation>
    <scope>NUCLEOTIDE SEQUENCE [LARGE SCALE GENOMIC DNA]</scope>
    <source>
        <strain evidence="2 3">CCM 7609</strain>
    </source>
</reference>